<evidence type="ECO:0000313" key="13">
    <source>
        <dbReference type="Proteomes" id="UP000277007"/>
    </source>
</evidence>
<feature type="transmembrane region" description="Helical" evidence="9">
    <location>
        <begin position="384"/>
        <end position="415"/>
    </location>
</feature>
<dbReference type="GO" id="GO:0140359">
    <property type="term" value="F:ABC-type transporter activity"/>
    <property type="evidence" value="ECO:0007669"/>
    <property type="project" value="InterPro"/>
</dbReference>
<evidence type="ECO:0000256" key="2">
    <source>
        <dbReference type="ARBA" id="ARBA00022448"/>
    </source>
</evidence>
<dbReference type="InterPro" id="IPR003593">
    <property type="entry name" value="AAA+_ATPase"/>
</dbReference>
<dbReference type="Gene3D" id="1.20.1560.10">
    <property type="entry name" value="ABC transporter type 1, transmembrane domain"/>
    <property type="match status" value="1"/>
</dbReference>
<feature type="transmembrane region" description="Helical" evidence="9">
    <location>
        <begin position="624"/>
        <end position="644"/>
    </location>
</feature>
<gene>
    <name evidence="12" type="ORF">EJ903_06835</name>
</gene>
<dbReference type="GO" id="GO:0005524">
    <property type="term" value="F:ATP binding"/>
    <property type="evidence" value="ECO:0007669"/>
    <property type="project" value="UniProtKB-KW"/>
</dbReference>
<dbReference type="InterPro" id="IPR003439">
    <property type="entry name" value="ABC_transporter-like_ATP-bd"/>
</dbReference>
<protein>
    <submittedName>
        <fullName evidence="12">ATP-binding cassette domain-containing protein</fullName>
    </submittedName>
</protein>
<evidence type="ECO:0000313" key="12">
    <source>
        <dbReference type="EMBL" id="RTR22525.1"/>
    </source>
</evidence>
<dbReference type="AlphaFoldDB" id="A0A431VJY9"/>
<keyword evidence="7 9" id="KW-1133">Transmembrane helix</keyword>
<evidence type="ECO:0000256" key="3">
    <source>
        <dbReference type="ARBA" id="ARBA00022475"/>
    </source>
</evidence>
<keyword evidence="8 9" id="KW-0472">Membrane</keyword>
<evidence type="ECO:0000256" key="9">
    <source>
        <dbReference type="SAM" id="Phobius"/>
    </source>
</evidence>
<dbReference type="GO" id="GO:0016887">
    <property type="term" value="F:ATP hydrolysis activity"/>
    <property type="evidence" value="ECO:0007669"/>
    <property type="project" value="InterPro"/>
</dbReference>
<proteinExistence type="predicted"/>
<dbReference type="InterPro" id="IPR036640">
    <property type="entry name" value="ABC1_TM_sf"/>
</dbReference>
<dbReference type="PANTHER" id="PTHR24221">
    <property type="entry name" value="ATP-BINDING CASSETTE SUB-FAMILY B"/>
    <property type="match status" value="1"/>
</dbReference>
<sequence length="961" mass="100678">MTLADDRATVPTLLTGRHLVLDDTTACLAVVAGEVVLFAVRRDAPAARQPIGRIPAGGLLFGLPPSRLGNEVMLAVANADARLYGLPPEGWPQTDPSDAFADGLALWLQALSDGLAPAFGPRPLSDLVAADGVSVPLAAEAVVGGSGGIIWIDLPPGGARLFGIEPVGGFLPLPTGAWLVLDEPGEVRALDWRSGLARPDWPTGLAVFDAAVAELLPLARGLAEVDEAHRLRRRHNEEAFDTAQAAGRIADILGNRLPLRAEGGGDGLLDVMRVLGRALGTPVRRPTRGRRAQMDMPPTLEEIARASDLRLQPVRLADDWWRTESAPMLAWRDGRTPVALVWRGAGWCETDHTGTERPVTAANAAGVTVEAHAVFRPLPLRPDVLALLSTGVAGGGADLLVFLAALLVGSVLAQALPVASGFVYGVLVPTALPDAVMQVGALMLLIGVAGFVAQLAGEAARRRFAARADSQVHDGVWDRIVGLPLGVLRGWPSADLAARAAAAVSVAAGVRHFLFTAVGALGVVLSSLVVIAWNDAVLAGLAASLVALHLAVGFLAGWLQVRAMLDGERLLGSADSLLAEFVNGIVALRGAAAEGRALLRWTDCFASLRARLVASRRMANAYEAWQAAYPGFATAVLFAAIHATSATPEGTASLPVATAVVVLTSFALMLAGVSQLLRGGLAVWLLRSGWAYAKPLLQETPEALADLTDPGPLIGAIEFSSVGFAYGDGPTVLSDVSFRAVPGDMIAIVGPSGCGKSTLVRLLLGLEAPSHGAVYVDGHDTRALHPDALRRRIGVVLQDSRLPPGTIFEIVRGLTDATPKQVWEALAAAAMAEDVAAMPMGLHTLLPDASRTLSGGQVQRLVLAGALLAKPAVLVLDEATSALDNNAQARVMEAVRRVPATRIVIAHRLSTIRHANRILVLDGGRVVESGGFDELMNRRGHLYRLVKRQEFPGMDPASQPE</sequence>
<evidence type="ECO:0000256" key="4">
    <source>
        <dbReference type="ARBA" id="ARBA00022692"/>
    </source>
</evidence>
<evidence type="ECO:0000256" key="6">
    <source>
        <dbReference type="ARBA" id="ARBA00022840"/>
    </source>
</evidence>
<keyword evidence="2" id="KW-0813">Transport</keyword>
<reference evidence="12 13" key="1">
    <citation type="submission" date="2018-12" db="EMBL/GenBank/DDBJ databases">
        <authorList>
            <person name="Yang Y."/>
        </authorList>
    </citation>
    <scope>NUCLEOTIDE SEQUENCE [LARGE SCALE GENOMIC DNA]</scope>
    <source>
        <strain evidence="12 13">L-25-5w-1</strain>
    </source>
</reference>
<dbReference type="Proteomes" id="UP000277007">
    <property type="component" value="Unassembled WGS sequence"/>
</dbReference>
<keyword evidence="6 12" id="KW-0067">ATP-binding</keyword>
<dbReference type="GO" id="GO:0005886">
    <property type="term" value="C:plasma membrane"/>
    <property type="evidence" value="ECO:0007669"/>
    <property type="project" value="UniProtKB-SubCell"/>
</dbReference>
<organism evidence="12 13">
    <name type="scientific">Azospirillum griseum</name>
    <dbReference type="NCBI Taxonomy" id="2496639"/>
    <lineage>
        <taxon>Bacteria</taxon>
        <taxon>Pseudomonadati</taxon>
        <taxon>Pseudomonadota</taxon>
        <taxon>Alphaproteobacteria</taxon>
        <taxon>Rhodospirillales</taxon>
        <taxon>Azospirillaceae</taxon>
        <taxon>Azospirillum</taxon>
    </lineage>
</organism>
<dbReference type="InterPro" id="IPR027417">
    <property type="entry name" value="P-loop_NTPase"/>
</dbReference>
<keyword evidence="5" id="KW-0547">Nucleotide-binding</keyword>
<dbReference type="SMART" id="SM00382">
    <property type="entry name" value="AAA"/>
    <property type="match status" value="1"/>
</dbReference>
<evidence type="ECO:0000259" key="11">
    <source>
        <dbReference type="PROSITE" id="PS50929"/>
    </source>
</evidence>
<evidence type="ECO:0000256" key="5">
    <source>
        <dbReference type="ARBA" id="ARBA00022741"/>
    </source>
</evidence>
<dbReference type="PROSITE" id="PS50929">
    <property type="entry name" value="ABC_TM1F"/>
    <property type="match status" value="1"/>
</dbReference>
<keyword evidence="4 9" id="KW-0812">Transmembrane</keyword>
<dbReference type="InterPro" id="IPR011527">
    <property type="entry name" value="ABC1_TM_dom"/>
</dbReference>
<keyword evidence="3" id="KW-1003">Cell membrane</keyword>
<dbReference type="SUPFAM" id="SSF90123">
    <property type="entry name" value="ABC transporter transmembrane region"/>
    <property type="match status" value="1"/>
</dbReference>
<dbReference type="InterPro" id="IPR039421">
    <property type="entry name" value="Type_1_exporter"/>
</dbReference>
<dbReference type="FunFam" id="3.40.50.300:FF:000299">
    <property type="entry name" value="ABC transporter ATP-binding protein/permease"/>
    <property type="match status" value="1"/>
</dbReference>
<feature type="transmembrane region" description="Helical" evidence="9">
    <location>
        <begin position="539"/>
        <end position="559"/>
    </location>
</feature>
<dbReference type="SUPFAM" id="SSF52540">
    <property type="entry name" value="P-loop containing nucleoside triphosphate hydrolases"/>
    <property type="match status" value="1"/>
</dbReference>
<dbReference type="PROSITE" id="PS50893">
    <property type="entry name" value="ABC_TRANSPORTER_2"/>
    <property type="match status" value="1"/>
</dbReference>
<name>A0A431VJY9_9PROT</name>
<evidence type="ECO:0000259" key="10">
    <source>
        <dbReference type="PROSITE" id="PS50893"/>
    </source>
</evidence>
<dbReference type="Gene3D" id="3.40.50.300">
    <property type="entry name" value="P-loop containing nucleotide triphosphate hydrolases"/>
    <property type="match status" value="1"/>
</dbReference>
<comment type="caution">
    <text evidence="12">The sequence shown here is derived from an EMBL/GenBank/DDBJ whole genome shotgun (WGS) entry which is preliminary data.</text>
</comment>
<dbReference type="EMBL" id="RXMA01000004">
    <property type="protein sequence ID" value="RTR22525.1"/>
    <property type="molecule type" value="Genomic_DNA"/>
</dbReference>
<accession>A0A431VJY9</accession>
<comment type="subcellular location">
    <subcellularLocation>
        <location evidence="1">Cell membrane</location>
        <topology evidence="1">Multi-pass membrane protein</topology>
    </subcellularLocation>
</comment>
<dbReference type="PANTHER" id="PTHR24221:SF654">
    <property type="entry name" value="ATP-BINDING CASSETTE SUB-FAMILY B MEMBER 6"/>
    <property type="match status" value="1"/>
</dbReference>
<feature type="transmembrane region" description="Helical" evidence="9">
    <location>
        <begin position="435"/>
        <end position="457"/>
    </location>
</feature>
<feature type="transmembrane region" description="Helical" evidence="9">
    <location>
        <begin position="656"/>
        <end position="677"/>
    </location>
</feature>
<evidence type="ECO:0000256" key="8">
    <source>
        <dbReference type="ARBA" id="ARBA00023136"/>
    </source>
</evidence>
<evidence type="ECO:0000256" key="7">
    <source>
        <dbReference type="ARBA" id="ARBA00022989"/>
    </source>
</evidence>
<feature type="domain" description="ABC transporter" evidence="10">
    <location>
        <begin position="717"/>
        <end position="948"/>
    </location>
</feature>
<feature type="transmembrane region" description="Helical" evidence="9">
    <location>
        <begin position="513"/>
        <end position="533"/>
    </location>
</feature>
<dbReference type="Pfam" id="PF00005">
    <property type="entry name" value="ABC_tran"/>
    <property type="match status" value="1"/>
</dbReference>
<dbReference type="GO" id="GO:0034040">
    <property type="term" value="F:ATPase-coupled lipid transmembrane transporter activity"/>
    <property type="evidence" value="ECO:0007669"/>
    <property type="project" value="TreeGrafter"/>
</dbReference>
<feature type="domain" description="ABC transmembrane type-1" evidence="11">
    <location>
        <begin position="400"/>
        <end position="678"/>
    </location>
</feature>
<keyword evidence="13" id="KW-1185">Reference proteome</keyword>
<evidence type="ECO:0000256" key="1">
    <source>
        <dbReference type="ARBA" id="ARBA00004651"/>
    </source>
</evidence>